<name>A0A1T5B0P1_9SPHN</name>
<gene>
    <name evidence="3" type="ORF">SAMN06295920_102386</name>
</gene>
<dbReference type="EMBL" id="FUYM01000002">
    <property type="protein sequence ID" value="SKB40812.1"/>
    <property type="molecule type" value="Genomic_DNA"/>
</dbReference>
<accession>A0A1T5B0P1</accession>
<evidence type="ECO:0000259" key="2">
    <source>
        <dbReference type="Pfam" id="PF18557"/>
    </source>
</evidence>
<proteinExistence type="predicted"/>
<dbReference type="STRING" id="439228.SAMN06295920_102386"/>
<organism evidence="3 4">
    <name type="scientific">Rhizorhabdus histidinilytica</name>
    <dbReference type="NCBI Taxonomy" id="439228"/>
    <lineage>
        <taxon>Bacteria</taxon>
        <taxon>Pseudomonadati</taxon>
        <taxon>Pseudomonadota</taxon>
        <taxon>Alphaproteobacteria</taxon>
        <taxon>Sphingomonadales</taxon>
        <taxon>Sphingomonadaceae</taxon>
        <taxon>Rhizorhabdus</taxon>
    </lineage>
</organism>
<evidence type="ECO:0000313" key="3">
    <source>
        <dbReference type="EMBL" id="SKB40812.1"/>
    </source>
</evidence>
<dbReference type="InterPro" id="IPR041649">
    <property type="entry name" value="NepR"/>
</dbReference>
<feature type="domain" description="Anti-sigma factor NepR" evidence="2">
    <location>
        <begin position="41"/>
        <end position="69"/>
    </location>
</feature>
<keyword evidence="4" id="KW-1185">Reference proteome</keyword>
<evidence type="ECO:0000313" key="4">
    <source>
        <dbReference type="Proteomes" id="UP000189818"/>
    </source>
</evidence>
<reference evidence="4" key="1">
    <citation type="submission" date="2017-02" db="EMBL/GenBank/DDBJ databases">
        <authorList>
            <person name="Varghese N."/>
            <person name="Submissions S."/>
        </authorList>
    </citation>
    <scope>NUCLEOTIDE SEQUENCE [LARGE SCALE GENOMIC DNA]</scope>
    <source>
        <strain evidence="4">UM2</strain>
    </source>
</reference>
<dbReference type="Pfam" id="PF18557">
    <property type="entry name" value="NepR"/>
    <property type="match status" value="1"/>
</dbReference>
<dbReference type="Proteomes" id="UP000189818">
    <property type="component" value="Unassembled WGS sequence"/>
</dbReference>
<sequence>MQVRGVGRLANQDQSNEPANDTGGGKAARKRKSDPVRDASVGAALRSVYSQTVDEAIPAEFLDLLNKLD</sequence>
<protein>
    <recommendedName>
        <fullName evidence="2">Anti-sigma factor NepR domain-containing protein</fullName>
    </recommendedName>
</protein>
<feature type="region of interest" description="Disordered" evidence="1">
    <location>
        <begin position="1"/>
        <end position="38"/>
    </location>
</feature>
<evidence type="ECO:0000256" key="1">
    <source>
        <dbReference type="SAM" id="MobiDB-lite"/>
    </source>
</evidence>
<dbReference type="AlphaFoldDB" id="A0A1T5B0P1"/>